<dbReference type="EMBL" id="KN840499">
    <property type="protein sequence ID" value="KIP07352.1"/>
    <property type="molecule type" value="Genomic_DNA"/>
</dbReference>
<proteinExistence type="predicted"/>
<accession>A0A0C3S8F1</accession>
<reference evidence="1 2" key="1">
    <citation type="journal article" date="2014" name="PLoS Genet.">
        <title>Analysis of the Phlebiopsis gigantea genome, transcriptome and secretome provides insight into its pioneer colonization strategies of wood.</title>
        <authorList>
            <person name="Hori C."/>
            <person name="Ishida T."/>
            <person name="Igarashi K."/>
            <person name="Samejima M."/>
            <person name="Suzuki H."/>
            <person name="Master E."/>
            <person name="Ferreira P."/>
            <person name="Ruiz-Duenas F.J."/>
            <person name="Held B."/>
            <person name="Canessa P."/>
            <person name="Larrondo L.F."/>
            <person name="Schmoll M."/>
            <person name="Druzhinina I.S."/>
            <person name="Kubicek C.P."/>
            <person name="Gaskell J.A."/>
            <person name="Kersten P."/>
            <person name="St John F."/>
            <person name="Glasner J."/>
            <person name="Sabat G."/>
            <person name="Splinter BonDurant S."/>
            <person name="Syed K."/>
            <person name="Yadav J."/>
            <person name="Mgbeahuruike A.C."/>
            <person name="Kovalchuk A."/>
            <person name="Asiegbu F.O."/>
            <person name="Lackner G."/>
            <person name="Hoffmeister D."/>
            <person name="Rencoret J."/>
            <person name="Gutierrez A."/>
            <person name="Sun H."/>
            <person name="Lindquist E."/>
            <person name="Barry K."/>
            <person name="Riley R."/>
            <person name="Grigoriev I.V."/>
            <person name="Henrissat B."/>
            <person name="Kues U."/>
            <person name="Berka R.M."/>
            <person name="Martinez A.T."/>
            <person name="Covert S.F."/>
            <person name="Blanchette R.A."/>
            <person name="Cullen D."/>
        </authorList>
    </citation>
    <scope>NUCLEOTIDE SEQUENCE [LARGE SCALE GENOMIC DNA]</scope>
    <source>
        <strain evidence="1 2">11061_1 CR5-6</strain>
    </source>
</reference>
<protein>
    <submittedName>
        <fullName evidence="1">Uncharacterized protein</fullName>
    </submittedName>
</protein>
<evidence type="ECO:0000313" key="2">
    <source>
        <dbReference type="Proteomes" id="UP000053257"/>
    </source>
</evidence>
<sequence>MAVDQGRPVSDSSPLSQRMAISSLITATDSTNHAQTEPVAAASGLSSIAAPGIHTVVSAGTVAASLPPALGPVATLSTSSPHTPATSGIITPSSGAYTLSASAGTSQPIPLIPPTIGEVAPSAVPMLETPSLQPESQTMDVDTPGDTLVTTLLPKITGIYDLAGTELESLVAGVIREDGFVKLLENLDSMWRIKILLGQ</sequence>
<organism evidence="1 2">
    <name type="scientific">Phlebiopsis gigantea (strain 11061_1 CR5-6)</name>
    <name type="common">White-rot fungus</name>
    <name type="synonym">Peniophora gigantea</name>
    <dbReference type="NCBI Taxonomy" id="745531"/>
    <lineage>
        <taxon>Eukaryota</taxon>
        <taxon>Fungi</taxon>
        <taxon>Dikarya</taxon>
        <taxon>Basidiomycota</taxon>
        <taxon>Agaricomycotina</taxon>
        <taxon>Agaricomycetes</taxon>
        <taxon>Polyporales</taxon>
        <taxon>Phanerochaetaceae</taxon>
        <taxon>Phlebiopsis</taxon>
    </lineage>
</organism>
<dbReference type="OrthoDB" id="3364736at2759"/>
<gene>
    <name evidence="1" type="ORF">PHLGIDRAFT_13299</name>
</gene>
<dbReference type="HOGENOM" id="CLU_1372648_0_0_1"/>
<evidence type="ECO:0000313" key="1">
    <source>
        <dbReference type="EMBL" id="KIP07352.1"/>
    </source>
</evidence>
<dbReference type="AlphaFoldDB" id="A0A0C3S8F1"/>
<keyword evidence="2" id="KW-1185">Reference proteome</keyword>
<dbReference type="Proteomes" id="UP000053257">
    <property type="component" value="Unassembled WGS sequence"/>
</dbReference>
<name>A0A0C3S8F1_PHLG1</name>